<keyword evidence="3" id="KW-0670">Pyruvate</keyword>
<keyword evidence="3" id="KW-0808">Transferase</keyword>
<feature type="domain" description="Rhodanese" evidence="2">
    <location>
        <begin position="85"/>
        <end position="186"/>
    </location>
</feature>
<keyword evidence="1" id="KW-0732">Signal</keyword>
<dbReference type="STRING" id="1121420.SAMN02746098_02015"/>
<dbReference type="AlphaFoldDB" id="A0A1M5XH20"/>
<evidence type="ECO:0000313" key="4">
    <source>
        <dbReference type="Proteomes" id="UP000183954"/>
    </source>
</evidence>
<evidence type="ECO:0000259" key="2">
    <source>
        <dbReference type="PROSITE" id="PS50206"/>
    </source>
</evidence>
<dbReference type="GO" id="GO:0016740">
    <property type="term" value="F:transferase activity"/>
    <property type="evidence" value="ECO:0007669"/>
    <property type="project" value="UniProtKB-KW"/>
</dbReference>
<dbReference type="PROSITE" id="PS50206">
    <property type="entry name" value="RHODANESE_3"/>
    <property type="match status" value="2"/>
</dbReference>
<dbReference type="SUPFAM" id="SSF52821">
    <property type="entry name" value="Rhodanese/Cell cycle control phosphatase"/>
    <property type="match status" value="2"/>
</dbReference>
<dbReference type="OrthoDB" id="9800872at2"/>
<dbReference type="PROSITE" id="PS51257">
    <property type="entry name" value="PROKAR_LIPOPROTEIN"/>
    <property type="match status" value="1"/>
</dbReference>
<dbReference type="PANTHER" id="PTHR43031">
    <property type="entry name" value="FAD-DEPENDENT OXIDOREDUCTASE"/>
    <property type="match status" value="1"/>
</dbReference>
<protein>
    <submittedName>
        <fullName evidence="3">3-mercaptopyruvate sulfurtransferase SseA, contains two rhodanese domains</fullName>
    </submittedName>
</protein>
<organism evidence="3 4">
    <name type="scientific">Desulfosporosinus lacus DSM 15449</name>
    <dbReference type="NCBI Taxonomy" id="1121420"/>
    <lineage>
        <taxon>Bacteria</taxon>
        <taxon>Bacillati</taxon>
        <taxon>Bacillota</taxon>
        <taxon>Clostridia</taxon>
        <taxon>Eubacteriales</taxon>
        <taxon>Desulfitobacteriaceae</taxon>
        <taxon>Desulfosporosinus</taxon>
    </lineage>
</organism>
<dbReference type="EMBL" id="FQXJ01000006">
    <property type="protein sequence ID" value="SHH99076.1"/>
    <property type="molecule type" value="Genomic_DNA"/>
</dbReference>
<dbReference type="PANTHER" id="PTHR43031:SF1">
    <property type="entry name" value="PYRIDINE NUCLEOTIDE-DISULPHIDE OXIDOREDUCTASE"/>
    <property type="match status" value="1"/>
</dbReference>
<dbReference type="CDD" id="cd00158">
    <property type="entry name" value="RHOD"/>
    <property type="match status" value="2"/>
</dbReference>
<accession>A0A1M5XH20</accession>
<feature type="domain" description="Rhodanese" evidence="2">
    <location>
        <begin position="234"/>
        <end position="322"/>
    </location>
</feature>
<dbReference type="Pfam" id="PF00581">
    <property type="entry name" value="Rhodanese"/>
    <property type="match status" value="2"/>
</dbReference>
<keyword evidence="4" id="KW-1185">Reference proteome</keyword>
<dbReference type="InterPro" id="IPR050229">
    <property type="entry name" value="GlpE_sulfurtransferase"/>
</dbReference>
<dbReference type="Proteomes" id="UP000183954">
    <property type="component" value="Unassembled WGS sequence"/>
</dbReference>
<evidence type="ECO:0000313" key="3">
    <source>
        <dbReference type="EMBL" id="SHH99076.1"/>
    </source>
</evidence>
<feature type="chain" id="PRO_5013268671" evidence="1">
    <location>
        <begin position="30"/>
        <end position="332"/>
    </location>
</feature>
<dbReference type="InterPro" id="IPR036873">
    <property type="entry name" value="Rhodanese-like_dom_sf"/>
</dbReference>
<proteinExistence type="predicted"/>
<reference evidence="4" key="1">
    <citation type="submission" date="2016-11" db="EMBL/GenBank/DDBJ databases">
        <authorList>
            <person name="Varghese N."/>
            <person name="Submissions S."/>
        </authorList>
    </citation>
    <scope>NUCLEOTIDE SEQUENCE [LARGE SCALE GENOMIC DNA]</scope>
    <source>
        <strain evidence="4">DSM 15449</strain>
    </source>
</reference>
<evidence type="ECO:0000256" key="1">
    <source>
        <dbReference type="SAM" id="SignalP"/>
    </source>
</evidence>
<dbReference type="RefSeq" id="WP_073029601.1">
    <property type="nucleotide sequence ID" value="NZ_FQXJ01000006.1"/>
</dbReference>
<gene>
    <name evidence="3" type="ORF">SAMN02746098_02015</name>
</gene>
<dbReference type="Gene3D" id="3.40.250.10">
    <property type="entry name" value="Rhodanese-like domain"/>
    <property type="match status" value="2"/>
</dbReference>
<dbReference type="SMART" id="SM00450">
    <property type="entry name" value="RHOD"/>
    <property type="match status" value="2"/>
</dbReference>
<name>A0A1M5XH20_9FIRM</name>
<sequence length="332" mass="35616">MLKRKLSPILSLFVITGLLVTGCGQTQPAATTPTNPPAATASAPAEDSVKAIKGAVETYFNDMGSTVKNSYKIAEKDLKDELDKNPDKYVVLDVRKADAYAQGHIKGAINVPYGPDIAKNLDNIRAIAKDKTLIVACYTGQTAGQTDSLLNVAGIKTLSLNSGMGGSGTPGFENRGWLGQKYPTVTEPTAMPTVPAVASKSKAIDEAVQKYFYEMPKDSYKIDLPVMKEALVKEADKYYIVDVRKAEDFAKGHIKGAVNIPYGPDIAKNLDSIKDNSKGKTVVVYCYTGQTAGQTDSLLNIYGIPTKSLNFGFGMAGFSKGWSADKSYEVVQ</sequence>
<dbReference type="InterPro" id="IPR001763">
    <property type="entry name" value="Rhodanese-like_dom"/>
</dbReference>
<feature type="signal peptide" evidence="1">
    <location>
        <begin position="1"/>
        <end position="29"/>
    </location>
</feature>